<evidence type="ECO:0000259" key="1">
    <source>
        <dbReference type="Pfam" id="PF18746"/>
    </source>
</evidence>
<sequence>MAYKNHKDINLYINAIRKFEKKERKLLGLKNKENYETLSRQLIDSVRRIEYIKVIGDRDISRLRKNPHSDIFDPLRAAWLYIKEENYNEAYWLIFLSTCFGIHKKYGWNLCADIYGGLGTVVWTWDIITQNFEDFKKWYRLASIEMLRDNIKRGFGNHRKYESLRYNSNRAIPIVIESYIKWIGVSRDHEVRFLEASIQNNYPNKYILFDIIYKSMKSVISFGRTARFDYLTMLAKFNLLNIEPLTLYLNGATGPKDGANLLFYGYKKTGYDVARLNNDINELANELPITKLASQVLEDALCNWQKSPSEYIYFGG</sequence>
<dbReference type="Proteomes" id="UP000194350">
    <property type="component" value="Unassembled WGS sequence"/>
</dbReference>
<dbReference type="RefSeq" id="WP_139838810.1">
    <property type="nucleotide sequence ID" value="NZ_CAWNGD010000073.1"/>
</dbReference>
<feature type="domain" description="Alpha-glutamyl/putrescinyl thymine pyrophosphorylase clade 3" evidence="1">
    <location>
        <begin position="34"/>
        <end position="315"/>
    </location>
</feature>
<organism evidence="2 3">
    <name type="scientific">Xenorhabdus vietnamensis</name>
    <dbReference type="NCBI Taxonomy" id="351656"/>
    <lineage>
        <taxon>Bacteria</taxon>
        <taxon>Pseudomonadati</taxon>
        <taxon>Pseudomonadota</taxon>
        <taxon>Gammaproteobacteria</taxon>
        <taxon>Enterobacterales</taxon>
        <taxon>Morganellaceae</taxon>
        <taxon>Xenorhabdus</taxon>
    </lineage>
</organism>
<accession>A0A1Y2SIE0</accession>
<dbReference type="EMBL" id="MUBJ01000003">
    <property type="protein sequence ID" value="OTA17659.1"/>
    <property type="molecule type" value="Genomic_DNA"/>
</dbReference>
<reference evidence="2 3" key="1">
    <citation type="submission" date="2016-10" db="EMBL/GenBank/DDBJ databases">
        <title>Systematic genetic and metabolomic analysis of Xenorhabdus and Photorhabdus spp., highlights the requirements for a dual symbiotic and pathogenic life style.</title>
        <authorList>
            <person name="Tobias N.J."/>
            <person name="Wolff H."/>
            <person name="Djahanschiri B."/>
            <person name="Pidot S.J."/>
            <person name="Stinear T.P."/>
            <person name="Ebersberger I."/>
            <person name="Bode H.B."/>
        </authorList>
    </citation>
    <scope>NUCLEOTIDE SEQUENCE [LARGE SCALE GENOMIC DNA]</scope>
    <source>
        <strain evidence="2 3">DSM 22392</strain>
    </source>
</reference>
<evidence type="ECO:0000313" key="3">
    <source>
        <dbReference type="Proteomes" id="UP000194350"/>
    </source>
</evidence>
<name>A0A1Y2SIE0_9GAMM</name>
<protein>
    <recommendedName>
        <fullName evidence="1">Alpha-glutamyl/putrescinyl thymine pyrophosphorylase clade 3 domain-containing protein</fullName>
    </recommendedName>
</protein>
<keyword evidence="3" id="KW-1185">Reference proteome</keyword>
<proteinExistence type="predicted"/>
<dbReference type="Pfam" id="PF18746">
    <property type="entry name" value="aGPT-Pplase3"/>
    <property type="match status" value="1"/>
</dbReference>
<dbReference type="InterPro" id="IPR041271">
    <property type="entry name" value="AGPT-Pplase3"/>
</dbReference>
<gene>
    <name evidence="2" type="ORF">Xvie_01053</name>
</gene>
<evidence type="ECO:0000313" key="2">
    <source>
        <dbReference type="EMBL" id="OTA17659.1"/>
    </source>
</evidence>
<dbReference type="AlphaFoldDB" id="A0A1Y2SIE0"/>
<dbReference type="OrthoDB" id="965955at2"/>
<comment type="caution">
    <text evidence="2">The sequence shown here is derived from an EMBL/GenBank/DDBJ whole genome shotgun (WGS) entry which is preliminary data.</text>
</comment>